<evidence type="ECO:0000313" key="3">
    <source>
        <dbReference type="Proteomes" id="UP000598360"/>
    </source>
</evidence>
<dbReference type="Pfam" id="PF04149">
    <property type="entry name" value="DUF397"/>
    <property type="match status" value="1"/>
</dbReference>
<dbReference type="InterPro" id="IPR007278">
    <property type="entry name" value="DUF397"/>
</dbReference>
<evidence type="ECO:0000313" key="2">
    <source>
        <dbReference type="EMBL" id="MBE9375736.1"/>
    </source>
</evidence>
<organism evidence="2 3">
    <name type="scientific">Saccharopolyspora montiporae</name>
    <dbReference type="NCBI Taxonomy" id="2781240"/>
    <lineage>
        <taxon>Bacteria</taxon>
        <taxon>Bacillati</taxon>
        <taxon>Actinomycetota</taxon>
        <taxon>Actinomycetes</taxon>
        <taxon>Pseudonocardiales</taxon>
        <taxon>Pseudonocardiaceae</taxon>
        <taxon>Saccharopolyspora</taxon>
    </lineage>
</organism>
<dbReference type="Proteomes" id="UP000598360">
    <property type="component" value="Unassembled WGS sequence"/>
</dbReference>
<accession>A0A929BBE3</accession>
<gene>
    <name evidence="2" type="ORF">IQ251_14880</name>
</gene>
<dbReference type="AlphaFoldDB" id="A0A929BBE3"/>
<sequence length="59" mass="6252">MWRKSSRSGSATKCVEVASLSDGVAVRDSKDAAGPRVRVRSAGWAVFLAALRAGRFDQG</sequence>
<comment type="caution">
    <text evidence="2">The sequence shown here is derived from an EMBL/GenBank/DDBJ whole genome shotgun (WGS) entry which is preliminary data.</text>
</comment>
<evidence type="ECO:0000259" key="1">
    <source>
        <dbReference type="Pfam" id="PF04149"/>
    </source>
</evidence>
<reference evidence="2" key="1">
    <citation type="submission" date="2020-10" db="EMBL/GenBank/DDBJ databases">
        <title>Diversity and distribution of actinomycetes associated with coral in the coast of Hainan.</title>
        <authorList>
            <person name="Li F."/>
        </authorList>
    </citation>
    <scope>NUCLEOTIDE SEQUENCE</scope>
    <source>
        <strain evidence="2">HNM0983</strain>
    </source>
</reference>
<keyword evidence="3" id="KW-1185">Reference proteome</keyword>
<dbReference type="EMBL" id="JADEYC010000024">
    <property type="protein sequence ID" value="MBE9375736.1"/>
    <property type="molecule type" value="Genomic_DNA"/>
</dbReference>
<protein>
    <submittedName>
        <fullName evidence="2">DUF397 domain-containing protein</fullName>
    </submittedName>
</protein>
<proteinExistence type="predicted"/>
<name>A0A929BBE3_9PSEU</name>
<feature type="domain" description="DUF397" evidence="1">
    <location>
        <begin position="2"/>
        <end position="52"/>
    </location>
</feature>